<comment type="subcellular location">
    <subcellularLocation>
        <location evidence="2">Membrane</location>
        <topology evidence="2">Multi-pass membrane protein</topology>
    </subcellularLocation>
</comment>
<dbReference type="SMART" id="SM00388">
    <property type="entry name" value="HisKA"/>
    <property type="match status" value="1"/>
</dbReference>
<comment type="catalytic activity">
    <reaction evidence="1">
        <text>ATP + protein L-histidine = ADP + protein N-phospho-L-histidine.</text>
        <dbReference type="EC" id="2.7.13.3"/>
    </reaction>
</comment>
<dbReference type="InterPro" id="IPR050736">
    <property type="entry name" value="Sensor_HK_Regulatory"/>
</dbReference>
<dbReference type="InterPro" id="IPR005467">
    <property type="entry name" value="His_kinase_dom"/>
</dbReference>
<dbReference type="GO" id="GO:0016020">
    <property type="term" value="C:membrane"/>
    <property type="evidence" value="ECO:0007669"/>
    <property type="project" value="UniProtKB-SubCell"/>
</dbReference>
<dbReference type="SUPFAM" id="SSF47384">
    <property type="entry name" value="Homodimeric domain of signal transducing histidine kinase"/>
    <property type="match status" value="1"/>
</dbReference>
<dbReference type="GO" id="GO:0000155">
    <property type="term" value="F:phosphorelay sensor kinase activity"/>
    <property type="evidence" value="ECO:0007669"/>
    <property type="project" value="InterPro"/>
</dbReference>
<feature type="coiled-coil region" evidence="11">
    <location>
        <begin position="204"/>
        <end position="238"/>
    </location>
</feature>
<dbReference type="EC" id="2.7.13.3" evidence="3"/>
<keyword evidence="8 12" id="KW-1133">Transmembrane helix</keyword>
<keyword evidence="9" id="KW-0902">Two-component regulatory system</keyword>
<keyword evidence="7 14" id="KW-0418">Kinase</keyword>
<evidence type="ECO:0000259" key="13">
    <source>
        <dbReference type="PROSITE" id="PS50109"/>
    </source>
</evidence>
<keyword evidence="5" id="KW-0808">Transferase</keyword>
<dbReference type="EMBL" id="CP029356">
    <property type="protein sequence ID" value="AWK89290.1"/>
    <property type="molecule type" value="Genomic_DNA"/>
</dbReference>
<keyword evidence="10 12" id="KW-0472">Membrane</keyword>
<evidence type="ECO:0000256" key="2">
    <source>
        <dbReference type="ARBA" id="ARBA00004141"/>
    </source>
</evidence>
<reference evidence="15" key="1">
    <citation type="submission" date="2018-05" db="EMBL/GenBank/DDBJ databases">
        <title>Azospirillum thermophila sp. nov., a novel isolated from hot spring.</title>
        <authorList>
            <person name="Zhao Z."/>
        </authorList>
    </citation>
    <scope>NUCLEOTIDE SEQUENCE [LARGE SCALE GENOMIC DNA]</scope>
    <source>
        <strain evidence="15">CFH 70021</strain>
        <plasmid evidence="15">unnamed1</plasmid>
    </source>
</reference>
<dbReference type="CDD" id="cd00082">
    <property type="entry name" value="HisKA"/>
    <property type="match status" value="1"/>
</dbReference>
<keyword evidence="6 12" id="KW-0812">Transmembrane</keyword>
<evidence type="ECO:0000256" key="11">
    <source>
        <dbReference type="SAM" id="Coils"/>
    </source>
</evidence>
<dbReference type="InterPro" id="IPR003661">
    <property type="entry name" value="HisK_dim/P_dom"/>
</dbReference>
<feature type="domain" description="Histidine kinase" evidence="13">
    <location>
        <begin position="252"/>
        <end position="465"/>
    </location>
</feature>
<dbReference type="OrthoDB" id="7267626at2"/>
<dbReference type="InterPro" id="IPR003594">
    <property type="entry name" value="HATPase_dom"/>
</dbReference>
<dbReference type="InterPro" id="IPR004358">
    <property type="entry name" value="Sig_transdc_His_kin-like_C"/>
</dbReference>
<accession>A0A2S2CY06</accession>
<dbReference type="InterPro" id="IPR036097">
    <property type="entry name" value="HisK_dim/P_sf"/>
</dbReference>
<dbReference type="FunFam" id="3.30.565.10:FF:000049">
    <property type="entry name" value="Two-component sensor histidine kinase"/>
    <property type="match status" value="1"/>
</dbReference>
<gene>
    <name evidence="14" type="ORF">DEW08_24045</name>
</gene>
<dbReference type="Pfam" id="PF13675">
    <property type="entry name" value="PilJ"/>
    <property type="match status" value="1"/>
</dbReference>
<dbReference type="InterPro" id="IPR036890">
    <property type="entry name" value="HATPase_C_sf"/>
</dbReference>
<evidence type="ECO:0000256" key="5">
    <source>
        <dbReference type="ARBA" id="ARBA00022679"/>
    </source>
</evidence>
<dbReference type="PANTHER" id="PTHR43711">
    <property type="entry name" value="TWO-COMPONENT HISTIDINE KINASE"/>
    <property type="match status" value="1"/>
</dbReference>
<feature type="transmembrane region" description="Helical" evidence="12">
    <location>
        <begin position="173"/>
        <end position="193"/>
    </location>
</feature>
<dbReference type="SUPFAM" id="SSF55874">
    <property type="entry name" value="ATPase domain of HSP90 chaperone/DNA topoisomerase II/histidine kinase"/>
    <property type="match status" value="1"/>
</dbReference>
<evidence type="ECO:0000256" key="3">
    <source>
        <dbReference type="ARBA" id="ARBA00012438"/>
    </source>
</evidence>
<dbReference type="Pfam" id="PF02518">
    <property type="entry name" value="HATPase_c"/>
    <property type="match status" value="1"/>
</dbReference>
<dbReference type="PROSITE" id="PS50109">
    <property type="entry name" value="HIS_KIN"/>
    <property type="match status" value="1"/>
</dbReference>
<keyword evidence="15" id="KW-1185">Reference proteome</keyword>
<keyword evidence="14" id="KW-0614">Plasmid</keyword>
<dbReference type="InterPro" id="IPR029095">
    <property type="entry name" value="NarX-like_N"/>
</dbReference>
<evidence type="ECO:0000256" key="6">
    <source>
        <dbReference type="ARBA" id="ARBA00022692"/>
    </source>
</evidence>
<evidence type="ECO:0000256" key="7">
    <source>
        <dbReference type="ARBA" id="ARBA00022777"/>
    </source>
</evidence>
<evidence type="ECO:0000256" key="12">
    <source>
        <dbReference type="SAM" id="Phobius"/>
    </source>
</evidence>
<organism evidence="14 15">
    <name type="scientific">Azospirillum thermophilum</name>
    <dbReference type="NCBI Taxonomy" id="2202148"/>
    <lineage>
        <taxon>Bacteria</taxon>
        <taxon>Pseudomonadati</taxon>
        <taxon>Pseudomonadota</taxon>
        <taxon>Alphaproteobacteria</taxon>
        <taxon>Rhodospirillales</taxon>
        <taxon>Azospirillaceae</taxon>
        <taxon>Azospirillum</taxon>
    </lineage>
</organism>
<keyword evidence="4" id="KW-0597">Phosphoprotein</keyword>
<evidence type="ECO:0000256" key="9">
    <source>
        <dbReference type="ARBA" id="ARBA00023012"/>
    </source>
</evidence>
<dbReference type="Gene3D" id="1.10.287.130">
    <property type="match status" value="1"/>
</dbReference>
<dbReference type="PANTHER" id="PTHR43711:SF1">
    <property type="entry name" value="HISTIDINE KINASE 1"/>
    <property type="match status" value="1"/>
</dbReference>
<protein>
    <recommendedName>
        <fullName evidence="3">histidine kinase</fullName>
        <ecNumber evidence="3">2.7.13.3</ecNumber>
    </recommendedName>
</protein>
<evidence type="ECO:0000256" key="10">
    <source>
        <dbReference type="ARBA" id="ARBA00023136"/>
    </source>
</evidence>
<dbReference type="AlphaFoldDB" id="A0A2S2CY06"/>
<dbReference type="Gene3D" id="3.30.565.10">
    <property type="entry name" value="Histidine kinase-like ATPase, C-terminal domain"/>
    <property type="match status" value="1"/>
</dbReference>
<proteinExistence type="predicted"/>
<dbReference type="Proteomes" id="UP000245629">
    <property type="component" value="Plasmid unnamed1"/>
</dbReference>
<dbReference type="SMART" id="SM00387">
    <property type="entry name" value="HATPase_c"/>
    <property type="match status" value="1"/>
</dbReference>
<evidence type="ECO:0000256" key="4">
    <source>
        <dbReference type="ARBA" id="ARBA00022553"/>
    </source>
</evidence>
<geneLocation type="plasmid" evidence="14 15">
    <name>unnamed1</name>
</geneLocation>
<dbReference type="PRINTS" id="PR00344">
    <property type="entry name" value="BCTRLSENSOR"/>
</dbReference>
<evidence type="ECO:0000256" key="1">
    <source>
        <dbReference type="ARBA" id="ARBA00000085"/>
    </source>
</evidence>
<evidence type="ECO:0000256" key="8">
    <source>
        <dbReference type="ARBA" id="ARBA00022989"/>
    </source>
</evidence>
<keyword evidence="11" id="KW-0175">Coiled coil</keyword>
<evidence type="ECO:0000313" key="15">
    <source>
        <dbReference type="Proteomes" id="UP000245629"/>
    </source>
</evidence>
<dbReference type="KEGG" id="azz:DEW08_24045"/>
<dbReference type="Pfam" id="PF00512">
    <property type="entry name" value="HisKA"/>
    <property type="match status" value="1"/>
</dbReference>
<evidence type="ECO:0000313" key="14">
    <source>
        <dbReference type="EMBL" id="AWK89290.1"/>
    </source>
</evidence>
<sequence>MTLRYRIALAIVAISTLAGFLMTERVIGQHETMLEIVNISGRQRMLSQRTALLVERLVHVTGETERLQVIALLTEATDMLEQGHRRLTDPASGKQAASPLRSLYFAGPDPLNDRVLSYIAALRAAAASPESLRPEDAVRITGEALGPLLARLEEMVARYQEDGEAGFQMLHRLGLLALFLTLTTLAVEAAVIFGPMVRHVQRQFAEIARMAESLERANATLEQQVQERTAELRTAKDAAEGAHVAKSRFLAHASHDLQQPLQAIRMFTGMLERQPQTPKAAAVLADLRGAQRSMGALLNSILEISKLESGVVEPVVAPTPLGPLFERLEAEFGVLADAKGIGLRVVPTSASVLSDPALLERILRNLIANAVRYTESGAVLVGCRRQAGRLRIDVCDTGRGIAEPDRRRIFEEFIQLERPDRDRSEGIGLGLAIVDRLARLLGHGLSVRSVVGRGSTFSVTVPLTSDEPAAA</sequence>
<name>A0A2S2CY06_9PROT</name>